<feature type="region of interest" description="Disordered" evidence="1">
    <location>
        <begin position="18"/>
        <end position="63"/>
    </location>
</feature>
<accession>A0ABR1ZLN5</accession>
<protein>
    <submittedName>
        <fullName evidence="2">Uncharacterized protein</fullName>
    </submittedName>
</protein>
<dbReference type="EMBL" id="JBBPBN010000889">
    <property type="protein sequence ID" value="KAK8481554.1"/>
    <property type="molecule type" value="Genomic_DNA"/>
</dbReference>
<proteinExistence type="predicted"/>
<comment type="caution">
    <text evidence="2">The sequence shown here is derived from an EMBL/GenBank/DDBJ whole genome shotgun (WGS) entry which is preliminary data.</text>
</comment>
<name>A0ABR1ZLN5_9ROSI</name>
<evidence type="ECO:0000256" key="1">
    <source>
        <dbReference type="SAM" id="MobiDB-lite"/>
    </source>
</evidence>
<gene>
    <name evidence="2" type="ORF">V6N11_009817</name>
</gene>
<dbReference type="Proteomes" id="UP001396334">
    <property type="component" value="Unassembled WGS sequence"/>
</dbReference>
<reference evidence="2 3" key="1">
    <citation type="journal article" date="2024" name="G3 (Bethesda)">
        <title>Genome assembly of Hibiscus sabdariffa L. provides insights into metabolisms of medicinal natural products.</title>
        <authorList>
            <person name="Kim T."/>
        </authorList>
    </citation>
    <scope>NUCLEOTIDE SEQUENCE [LARGE SCALE GENOMIC DNA]</scope>
    <source>
        <strain evidence="2">TK-2024</strain>
        <tissue evidence="2">Old leaves</tissue>
    </source>
</reference>
<evidence type="ECO:0000313" key="2">
    <source>
        <dbReference type="EMBL" id="KAK8481554.1"/>
    </source>
</evidence>
<evidence type="ECO:0000313" key="3">
    <source>
        <dbReference type="Proteomes" id="UP001396334"/>
    </source>
</evidence>
<sequence length="333" mass="35874">MSIAPFFPQENARSIVVVNHGGRPPDFPDVSTDDPTRGRAESPFALDGSRSTKKGRLNGVESKDSDTLAMDADEVGDPVIGEDGLHLPKSDAMRGAALNESYASKLAGSGATTGMDKCFFKDEVRGLGVRNDPPTSSYVALGSRFSSLEIEESDGQVMRRKEDKAAATVAAHGKQVVVLNADEGKGVRLLLLMPLIRPPILVIEHNTGFMKGDHRTMLINEQGRFGGHKGVRGDQRRTSILGSGKFDVSRHHLHVRRGNGNWVSGNVSAVVFARQLTVDLDTVGVKGLPNSSRGLGRLSGEMSLMLHSSNEEEFYRSDSPEILPEGAVFADNQ</sequence>
<keyword evidence="3" id="KW-1185">Reference proteome</keyword>
<organism evidence="2 3">
    <name type="scientific">Hibiscus sabdariffa</name>
    <name type="common">roselle</name>
    <dbReference type="NCBI Taxonomy" id="183260"/>
    <lineage>
        <taxon>Eukaryota</taxon>
        <taxon>Viridiplantae</taxon>
        <taxon>Streptophyta</taxon>
        <taxon>Embryophyta</taxon>
        <taxon>Tracheophyta</taxon>
        <taxon>Spermatophyta</taxon>
        <taxon>Magnoliopsida</taxon>
        <taxon>eudicotyledons</taxon>
        <taxon>Gunneridae</taxon>
        <taxon>Pentapetalae</taxon>
        <taxon>rosids</taxon>
        <taxon>malvids</taxon>
        <taxon>Malvales</taxon>
        <taxon>Malvaceae</taxon>
        <taxon>Malvoideae</taxon>
        <taxon>Hibiscus</taxon>
    </lineage>
</organism>